<dbReference type="InterPro" id="IPR011050">
    <property type="entry name" value="Pectin_lyase_fold/virulence"/>
</dbReference>
<dbReference type="GO" id="GO:0046576">
    <property type="term" value="F:rhamnogalacturonan alpha-L-rhamnopyranosyl-(1-&gt;4)-alpha-D-galactopyranosyluronide lyase activity"/>
    <property type="evidence" value="ECO:0007669"/>
    <property type="project" value="UniProtKB-ARBA"/>
</dbReference>
<dbReference type="InterPro" id="IPR012334">
    <property type="entry name" value="Pectin_lyas_fold"/>
</dbReference>
<dbReference type="InterPro" id="IPR000743">
    <property type="entry name" value="Glyco_hydro_28"/>
</dbReference>
<evidence type="ECO:0000256" key="1">
    <source>
        <dbReference type="ARBA" id="ARBA00008834"/>
    </source>
</evidence>
<dbReference type="PANTHER" id="PTHR31736:SF19">
    <property type="entry name" value="PECTIN LYASE SUPERFAMILY PROTEIN-RELATED"/>
    <property type="match status" value="1"/>
</dbReference>
<accession>A0A9W7ACJ3</accession>
<organism evidence="8 9">
    <name type="scientific">Triparma retinervis</name>
    <dbReference type="NCBI Taxonomy" id="2557542"/>
    <lineage>
        <taxon>Eukaryota</taxon>
        <taxon>Sar</taxon>
        <taxon>Stramenopiles</taxon>
        <taxon>Ochrophyta</taxon>
        <taxon>Bolidophyceae</taxon>
        <taxon>Parmales</taxon>
        <taxon>Triparmaceae</taxon>
        <taxon>Triparma</taxon>
    </lineage>
</organism>
<dbReference type="AlphaFoldDB" id="A0A9W7ACJ3"/>
<keyword evidence="5 6" id="KW-0326">Glycosidase</keyword>
<evidence type="ECO:0008006" key="10">
    <source>
        <dbReference type="Google" id="ProtNLM"/>
    </source>
</evidence>
<keyword evidence="4" id="KW-0325">Glycoprotein</keyword>
<evidence type="ECO:0000313" key="8">
    <source>
        <dbReference type="EMBL" id="GMH70191.1"/>
    </source>
</evidence>
<keyword evidence="3" id="KW-1015">Disulfide bond</keyword>
<feature type="chain" id="PRO_5040886668" description="Polygalacturonase" evidence="7">
    <location>
        <begin position="20"/>
        <end position="451"/>
    </location>
</feature>
<evidence type="ECO:0000256" key="6">
    <source>
        <dbReference type="RuleBase" id="RU361169"/>
    </source>
</evidence>
<evidence type="ECO:0000313" key="9">
    <source>
        <dbReference type="Proteomes" id="UP001165082"/>
    </source>
</evidence>
<sequence length="451" mass="48823">MKFSLSLLLSLTLLQPATSSSSAAISPHKPTFVTSPDEFGALGDGSSDDSIPISKALAACGDQDLPCHVIFAEDKHYLSGPIRLERSEITLEVNGELSMLPRRDYCKAEDCTAPSQGSFIGNSVSSDPRECWHVGTPAGEYKVCISDIKITGSGTISAKNPWQWWPCKYLPCKVDWRPHLIIMDNVERVTIEGVTLKDSPNHFIEVVQSVTNRLHDLTFTAPYISPNTDGVNFYGGFDSILSDSTIDNGDDCISVVPINEFAGTCDGNKDDTDIRCSGGHVLIRNITCNGGHGLSIGGVRHGNVHNVTFENITVTGGQRGSTQDEAAGGGCRVKSYPNGTGVVRDIHYKDIHFDGVFLPIQLLGHYCPWPCNTPDGDQSVLFKDITFDNISGSGKQRDTVVEIKCSEFEPCRNITMNNINLVAKNGKEGKLTCENVEQISVDEGSSPNSCS</sequence>
<dbReference type="Gene3D" id="2.160.20.10">
    <property type="entry name" value="Single-stranded right-handed beta-helix, Pectin lyase-like"/>
    <property type="match status" value="1"/>
</dbReference>
<dbReference type="Proteomes" id="UP001165082">
    <property type="component" value="Unassembled WGS sequence"/>
</dbReference>
<protein>
    <recommendedName>
        <fullName evidence="10">Polygalacturonase</fullName>
    </recommendedName>
</protein>
<dbReference type="PANTHER" id="PTHR31736">
    <property type="match status" value="1"/>
</dbReference>
<proteinExistence type="inferred from homology"/>
<dbReference type="InterPro" id="IPR006626">
    <property type="entry name" value="PbH1"/>
</dbReference>
<evidence type="ECO:0000256" key="5">
    <source>
        <dbReference type="ARBA" id="ARBA00023295"/>
    </source>
</evidence>
<evidence type="ECO:0000256" key="2">
    <source>
        <dbReference type="ARBA" id="ARBA00022801"/>
    </source>
</evidence>
<gene>
    <name evidence="8" type="ORF">TrRE_jg287</name>
</gene>
<evidence type="ECO:0000256" key="4">
    <source>
        <dbReference type="ARBA" id="ARBA00023180"/>
    </source>
</evidence>
<reference evidence="8" key="1">
    <citation type="submission" date="2022-07" db="EMBL/GenBank/DDBJ databases">
        <title>Genome analysis of Parmales, a sister group of diatoms, reveals the evolutionary specialization of diatoms from phago-mixotrophs to photoautotrophs.</title>
        <authorList>
            <person name="Ban H."/>
            <person name="Sato S."/>
            <person name="Yoshikawa S."/>
            <person name="Kazumasa Y."/>
            <person name="Nakamura Y."/>
            <person name="Ichinomiya M."/>
            <person name="Saitoh K."/>
            <person name="Sato N."/>
            <person name="Blanc-Mathieu R."/>
            <person name="Endo H."/>
            <person name="Kuwata A."/>
            <person name="Ogata H."/>
        </authorList>
    </citation>
    <scope>NUCLEOTIDE SEQUENCE</scope>
</reference>
<dbReference type="GO" id="GO:0005975">
    <property type="term" value="P:carbohydrate metabolic process"/>
    <property type="evidence" value="ECO:0007669"/>
    <property type="project" value="InterPro"/>
</dbReference>
<dbReference type="SUPFAM" id="SSF51126">
    <property type="entry name" value="Pectin lyase-like"/>
    <property type="match status" value="1"/>
</dbReference>
<comment type="caution">
    <text evidence="8">The sequence shown here is derived from an EMBL/GenBank/DDBJ whole genome shotgun (WGS) entry which is preliminary data.</text>
</comment>
<feature type="signal peptide" evidence="7">
    <location>
        <begin position="1"/>
        <end position="19"/>
    </location>
</feature>
<dbReference type="GO" id="GO:0004650">
    <property type="term" value="F:polygalacturonase activity"/>
    <property type="evidence" value="ECO:0007669"/>
    <property type="project" value="InterPro"/>
</dbReference>
<evidence type="ECO:0000256" key="3">
    <source>
        <dbReference type="ARBA" id="ARBA00023157"/>
    </source>
</evidence>
<keyword evidence="7" id="KW-0732">Signal</keyword>
<name>A0A9W7ACJ3_9STRA</name>
<dbReference type="EMBL" id="BRXZ01001397">
    <property type="protein sequence ID" value="GMH70191.1"/>
    <property type="molecule type" value="Genomic_DNA"/>
</dbReference>
<dbReference type="SMART" id="SM00710">
    <property type="entry name" value="PbH1"/>
    <property type="match status" value="4"/>
</dbReference>
<keyword evidence="9" id="KW-1185">Reference proteome</keyword>
<dbReference type="Pfam" id="PF00295">
    <property type="entry name" value="Glyco_hydro_28"/>
    <property type="match status" value="1"/>
</dbReference>
<dbReference type="OrthoDB" id="187139at2759"/>
<comment type="similarity">
    <text evidence="1 6">Belongs to the glycosyl hydrolase 28 family.</text>
</comment>
<evidence type="ECO:0000256" key="7">
    <source>
        <dbReference type="SAM" id="SignalP"/>
    </source>
</evidence>
<keyword evidence="2 6" id="KW-0378">Hydrolase</keyword>